<sequence length="42" mass="4544">MFLTFGISLNISMGLYHPVHHEASLCCVGESSHELIASNNAI</sequence>
<gene>
    <name evidence="1" type="ORF">CI610_01394</name>
</gene>
<dbReference type="EMBL" id="NSIT01000056">
    <property type="protein sequence ID" value="PJE79644.1"/>
    <property type="molecule type" value="Genomic_DNA"/>
</dbReference>
<proteinExistence type="predicted"/>
<organism evidence="1">
    <name type="scientific">invertebrate metagenome</name>
    <dbReference type="NCBI Taxonomy" id="1711999"/>
    <lineage>
        <taxon>unclassified sequences</taxon>
        <taxon>metagenomes</taxon>
        <taxon>organismal metagenomes</taxon>
    </lineage>
</organism>
<name>A0A2H9T8V6_9ZZZZ</name>
<comment type="caution">
    <text evidence="1">The sequence shown here is derived from an EMBL/GenBank/DDBJ whole genome shotgun (WGS) entry which is preliminary data.</text>
</comment>
<evidence type="ECO:0000313" key="1">
    <source>
        <dbReference type="EMBL" id="PJE79644.1"/>
    </source>
</evidence>
<reference evidence="1" key="1">
    <citation type="journal article" date="2017" name="Appl. Environ. Microbiol.">
        <title>Molecular characterization of an Endozoicomonas-like organism causing infection in king scallop Pecten maximus L.</title>
        <authorList>
            <person name="Cano I."/>
            <person name="van Aerle R."/>
            <person name="Ross S."/>
            <person name="Verner-Jeffreys D.W."/>
            <person name="Paley R.K."/>
            <person name="Rimmer G."/>
            <person name="Ryder D."/>
            <person name="Hooper P."/>
            <person name="Stone D."/>
            <person name="Feist S.W."/>
        </authorList>
    </citation>
    <scope>NUCLEOTIDE SEQUENCE</scope>
</reference>
<protein>
    <submittedName>
        <fullName evidence="1">Uncharacterized protein</fullName>
    </submittedName>
</protein>
<dbReference type="AlphaFoldDB" id="A0A2H9T8V6"/>
<accession>A0A2H9T8V6</accession>